<keyword evidence="5 8" id="KW-1133">Transmembrane helix</keyword>
<dbReference type="InterPro" id="IPR003663">
    <property type="entry name" value="Sugar/inositol_transpt"/>
</dbReference>
<evidence type="ECO:0000259" key="9">
    <source>
        <dbReference type="PROSITE" id="PS50850"/>
    </source>
</evidence>
<dbReference type="Pfam" id="PF00083">
    <property type="entry name" value="Sugar_tr"/>
    <property type="match status" value="1"/>
</dbReference>
<comment type="subcellular location">
    <subcellularLocation>
        <location evidence="1">Membrane</location>
        <topology evidence="1">Multi-pass membrane protein</topology>
    </subcellularLocation>
</comment>
<dbReference type="PROSITE" id="PS50850">
    <property type="entry name" value="MFS"/>
    <property type="match status" value="1"/>
</dbReference>
<dbReference type="NCBIfam" id="TIGR00879">
    <property type="entry name" value="SP"/>
    <property type="match status" value="1"/>
</dbReference>
<evidence type="ECO:0000313" key="11">
    <source>
        <dbReference type="Proteomes" id="UP001583186"/>
    </source>
</evidence>
<dbReference type="InterPro" id="IPR020846">
    <property type="entry name" value="MFS_dom"/>
</dbReference>
<evidence type="ECO:0000256" key="2">
    <source>
        <dbReference type="ARBA" id="ARBA00010992"/>
    </source>
</evidence>
<evidence type="ECO:0000313" key="10">
    <source>
        <dbReference type="EMBL" id="KAL1893286.1"/>
    </source>
</evidence>
<feature type="transmembrane region" description="Helical" evidence="8">
    <location>
        <begin position="103"/>
        <end position="124"/>
    </location>
</feature>
<feature type="transmembrane region" description="Helical" evidence="8">
    <location>
        <begin position="131"/>
        <end position="149"/>
    </location>
</feature>
<dbReference type="Proteomes" id="UP001583186">
    <property type="component" value="Unassembled WGS sequence"/>
</dbReference>
<proteinExistence type="inferred from homology"/>
<evidence type="ECO:0000256" key="8">
    <source>
        <dbReference type="SAM" id="Phobius"/>
    </source>
</evidence>
<feature type="transmembrane region" description="Helical" evidence="8">
    <location>
        <begin position="155"/>
        <end position="177"/>
    </location>
</feature>
<feature type="transmembrane region" description="Helical" evidence="8">
    <location>
        <begin position="344"/>
        <end position="364"/>
    </location>
</feature>
<feature type="transmembrane region" description="Helical" evidence="8">
    <location>
        <begin position="442"/>
        <end position="462"/>
    </location>
</feature>
<reference evidence="10 11" key="1">
    <citation type="journal article" date="2024" name="IMA Fungus">
        <title>IMA Genome - F19 : A genome assembly and annotation guide to empower mycologists, including annotated draft genome sequences of Ceratocystis pirilliformis, Diaporthe australafricana, Fusarium ophioides, Paecilomyces lecythidis, and Sporothrix stenoceras.</title>
        <authorList>
            <person name="Aylward J."/>
            <person name="Wilson A.M."/>
            <person name="Visagie C.M."/>
            <person name="Spraker J."/>
            <person name="Barnes I."/>
            <person name="Buitendag C."/>
            <person name="Ceriani C."/>
            <person name="Del Mar Angel L."/>
            <person name="du Plessis D."/>
            <person name="Fuchs T."/>
            <person name="Gasser K."/>
            <person name="Kramer D."/>
            <person name="Li W."/>
            <person name="Munsamy K."/>
            <person name="Piso A."/>
            <person name="Price J.L."/>
            <person name="Sonnekus B."/>
            <person name="Thomas C."/>
            <person name="van der Nest A."/>
            <person name="van Dijk A."/>
            <person name="van Heerden A."/>
            <person name="van Vuuren N."/>
            <person name="Yilmaz N."/>
            <person name="Duong T.A."/>
            <person name="van der Merwe N.A."/>
            <person name="Wingfield M.J."/>
            <person name="Wingfield B.D."/>
        </authorList>
    </citation>
    <scope>NUCLEOTIDE SEQUENCE [LARGE SCALE GENOMIC DNA]</scope>
    <source>
        <strain evidence="10 11">CMW 5346</strain>
    </source>
</reference>
<dbReference type="PANTHER" id="PTHR48022:SF51">
    <property type="entry name" value="ALPHA-GLUCOSIDE TRANSPORTER, PUTATIVE (AFU_ORTHOLOGUE AFUA_6G11920)-RELATED"/>
    <property type="match status" value="1"/>
</dbReference>
<sequence>MPDSVQNEKAGVVTVDDAEAPVAVLEMKDQVKAIEERQHNMTAMDALKEDWKPIMWCIYMFFVCITWGYDGLTASIVVSIEQFREQFGYEYDGAYVVSANWQLSWSAALIAGLIIGATATGFLVTRIGRQYTLAIFYVISIGGIALEYYSTTTAMFFGGKLLVATPMGAYTALAPAYAAEMAPLVIRGAVIAGMNFAIVLGQLLAYCVILGTTHLEGRAGYQILFAMQWLFVGIAALLLPFLPETPYWLIAHGRDEEARKVILKLHDEDYDVEGAFAQVQKAVTKDNDVGGSQGTMKDCFAPSELKRTLVSVCMFAIQTSSGSPWVLGYMSYFMELNGVDDTTAFRATVGITGSQVIANLLGTWLVERLGRRGTTLYGAIFLFVALLIIGIDSVSSHSSASIWVQVAFMGVWSFVYQATLGSSAWPISSENPNSRLRAPTQALSAVTNAVGACLWTFVMPYLVNPDEANLGGKVAFIFSGMLVLDIVFIFYMIPETKGRTYAEVDYLWKSGIPIRKWAKTQVVLVSEDGSAPTDDAKEE</sequence>
<evidence type="ECO:0000256" key="6">
    <source>
        <dbReference type="ARBA" id="ARBA00023136"/>
    </source>
</evidence>
<dbReference type="InterPro" id="IPR036259">
    <property type="entry name" value="MFS_trans_sf"/>
</dbReference>
<feature type="transmembrane region" description="Helical" evidence="8">
    <location>
        <begin position="56"/>
        <end position="83"/>
    </location>
</feature>
<dbReference type="SUPFAM" id="SSF103473">
    <property type="entry name" value="MFS general substrate transporter"/>
    <property type="match status" value="1"/>
</dbReference>
<comment type="caution">
    <text evidence="10">The sequence shown here is derived from an EMBL/GenBank/DDBJ whole genome shotgun (WGS) entry which is preliminary data.</text>
</comment>
<dbReference type="Gene3D" id="1.20.1250.20">
    <property type="entry name" value="MFS general substrate transporter like domains"/>
    <property type="match status" value="1"/>
</dbReference>
<accession>A0ABR3YY28</accession>
<feature type="transmembrane region" description="Helical" evidence="8">
    <location>
        <begin position="189"/>
        <end position="211"/>
    </location>
</feature>
<keyword evidence="4 8" id="KW-0812">Transmembrane</keyword>
<keyword evidence="3 7" id="KW-0813">Transport</keyword>
<evidence type="ECO:0000256" key="5">
    <source>
        <dbReference type="ARBA" id="ARBA00022989"/>
    </source>
</evidence>
<evidence type="ECO:0000256" key="4">
    <source>
        <dbReference type="ARBA" id="ARBA00022692"/>
    </source>
</evidence>
<dbReference type="InterPro" id="IPR050360">
    <property type="entry name" value="MFS_Sugar_Transporters"/>
</dbReference>
<feature type="transmembrane region" description="Helical" evidence="8">
    <location>
        <begin position="474"/>
        <end position="493"/>
    </location>
</feature>
<keyword evidence="11" id="KW-1185">Reference proteome</keyword>
<protein>
    <recommendedName>
        <fullName evidence="9">Major facilitator superfamily (MFS) profile domain-containing protein</fullName>
    </recommendedName>
</protein>
<feature type="domain" description="Major facilitator superfamily (MFS) profile" evidence="9">
    <location>
        <begin position="56"/>
        <end position="497"/>
    </location>
</feature>
<gene>
    <name evidence="10" type="ORF">Sste5346_006462</name>
</gene>
<evidence type="ECO:0000256" key="3">
    <source>
        <dbReference type="ARBA" id="ARBA00022448"/>
    </source>
</evidence>
<keyword evidence="6 8" id="KW-0472">Membrane</keyword>
<organism evidence="10 11">
    <name type="scientific">Sporothrix stenoceras</name>
    <dbReference type="NCBI Taxonomy" id="5173"/>
    <lineage>
        <taxon>Eukaryota</taxon>
        <taxon>Fungi</taxon>
        <taxon>Dikarya</taxon>
        <taxon>Ascomycota</taxon>
        <taxon>Pezizomycotina</taxon>
        <taxon>Sordariomycetes</taxon>
        <taxon>Sordariomycetidae</taxon>
        <taxon>Ophiostomatales</taxon>
        <taxon>Ophiostomataceae</taxon>
        <taxon>Sporothrix</taxon>
    </lineage>
</organism>
<feature type="transmembrane region" description="Helical" evidence="8">
    <location>
        <begin position="376"/>
        <end position="394"/>
    </location>
</feature>
<feature type="transmembrane region" description="Helical" evidence="8">
    <location>
        <begin position="400"/>
        <end position="421"/>
    </location>
</feature>
<name>A0ABR3YY28_9PEZI</name>
<comment type="similarity">
    <text evidence="2 7">Belongs to the major facilitator superfamily. Sugar transporter (TC 2.A.1.1) family.</text>
</comment>
<dbReference type="InterPro" id="IPR005828">
    <property type="entry name" value="MFS_sugar_transport-like"/>
</dbReference>
<dbReference type="EMBL" id="JAWCUI010000038">
    <property type="protein sequence ID" value="KAL1893286.1"/>
    <property type="molecule type" value="Genomic_DNA"/>
</dbReference>
<feature type="transmembrane region" description="Helical" evidence="8">
    <location>
        <begin position="223"/>
        <end position="242"/>
    </location>
</feature>
<evidence type="ECO:0000256" key="1">
    <source>
        <dbReference type="ARBA" id="ARBA00004141"/>
    </source>
</evidence>
<evidence type="ECO:0000256" key="7">
    <source>
        <dbReference type="RuleBase" id="RU003346"/>
    </source>
</evidence>
<dbReference type="PANTHER" id="PTHR48022">
    <property type="entry name" value="PLASTIDIC GLUCOSE TRANSPORTER 4"/>
    <property type="match status" value="1"/>
</dbReference>